<evidence type="ECO:0000313" key="1">
    <source>
        <dbReference type="EMBL" id="NCU50646.1"/>
    </source>
</evidence>
<organism evidence="1 2">
    <name type="scientific">Candidatus Fonsibacter lacus</name>
    <dbReference type="NCBI Taxonomy" id="2576439"/>
    <lineage>
        <taxon>Bacteria</taxon>
        <taxon>Pseudomonadati</taxon>
        <taxon>Pseudomonadota</taxon>
        <taxon>Alphaproteobacteria</taxon>
        <taxon>Candidatus Pelagibacterales</taxon>
        <taxon>Candidatus Pelagibacterales incertae sedis</taxon>
        <taxon>Candidatus Fonsibacter</taxon>
    </lineage>
</organism>
<dbReference type="GO" id="GO:0009982">
    <property type="term" value="F:pseudouridine synthase activity"/>
    <property type="evidence" value="ECO:0007669"/>
    <property type="project" value="InterPro"/>
</dbReference>
<dbReference type="PANTHER" id="PTHR47683">
    <property type="entry name" value="PSEUDOURIDINE SYNTHASE FAMILY PROTEIN-RELATED"/>
    <property type="match status" value="1"/>
</dbReference>
<dbReference type="SUPFAM" id="SSF55120">
    <property type="entry name" value="Pseudouridine synthase"/>
    <property type="match status" value="1"/>
</dbReference>
<dbReference type="InterPro" id="IPR050343">
    <property type="entry name" value="RsuA_PseudoU_synthase"/>
</dbReference>
<feature type="non-terminal residue" evidence="1">
    <location>
        <position position="1"/>
    </location>
</feature>
<comment type="caution">
    <text evidence="1">The sequence shown here is derived from an EMBL/GenBank/DDBJ whole genome shotgun (WGS) entry which is preliminary data.</text>
</comment>
<accession>A0A966HN72</accession>
<sequence length="119" mass="14232">NLELPKNKFIRKYKVRVYGYIDENSLNRISKGVKINNIQYAPFEYKLLKKGNANSWLEFQVYEGKNNEIRNLCTAVNLQVNRLIRIEYGPFKLKNLLPGKVEKVEEKEMKLYEDYIRKI</sequence>
<protein>
    <submittedName>
        <fullName evidence="1">Pseudouridine synthase</fullName>
    </submittedName>
</protein>
<reference evidence="1" key="1">
    <citation type="submission" date="2018-10" db="EMBL/GenBank/DDBJ databases">
        <title>Iterative Subtractive Binning of Freshwater Chronoseries Metagenomes Recovers Nearly Complete Genomes from over Four Hundred Novel Species.</title>
        <authorList>
            <person name="Rodriguez-R L.M."/>
            <person name="Tsementzi D."/>
            <person name="Luo C."/>
            <person name="Konstantinidis K.T."/>
        </authorList>
    </citation>
    <scope>NUCLEOTIDE SEQUENCE</scope>
    <source>
        <strain evidence="1">WB8_1A_003</strain>
    </source>
</reference>
<proteinExistence type="predicted"/>
<dbReference type="PANTHER" id="PTHR47683:SF3">
    <property type="entry name" value="RIBOSOMAL LARGE SUBUNIT PSEUDOURIDINE SYNTHASE B"/>
    <property type="match status" value="1"/>
</dbReference>
<name>A0A966HN72_9PROT</name>
<dbReference type="Gene3D" id="3.30.2350.10">
    <property type="entry name" value="Pseudouridine synthase"/>
    <property type="match status" value="1"/>
</dbReference>
<dbReference type="GO" id="GO:0003723">
    <property type="term" value="F:RNA binding"/>
    <property type="evidence" value="ECO:0007669"/>
    <property type="project" value="InterPro"/>
</dbReference>
<dbReference type="GO" id="GO:0001522">
    <property type="term" value="P:pseudouridine synthesis"/>
    <property type="evidence" value="ECO:0007669"/>
    <property type="project" value="InterPro"/>
</dbReference>
<dbReference type="InterPro" id="IPR020103">
    <property type="entry name" value="PsdUridine_synth_cat_dom_sf"/>
</dbReference>
<gene>
    <name evidence="1" type="ORF">EBX29_02595</name>
</gene>
<dbReference type="Proteomes" id="UP000699985">
    <property type="component" value="Unassembled WGS sequence"/>
</dbReference>
<dbReference type="GO" id="GO:0140098">
    <property type="term" value="F:catalytic activity, acting on RNA"/>
    <property type="evidence" value="ECO:0007669"/>
    <property type="project" value="UniProtKB-ARBA"/>
</dbReference>
<evidence type="ECO:0000313" key="2">
    <source>
        <dbReference type="Proteomes" id="UP000699985"/>
    </source>
</evidence>
<dbReference type="AlphaFoldDB" id="A0A966HN72"/>
<dbReference type="GO" id="GO:0006396">
    <property type="term" value="P:RNA processing"/>
    <property type="evidence" value="ECO:0007669"/>
    <property type="project" value="UniProtKB-ARBA"/>
</dbReference>
<dbReference type="EMBL" id="RGMI01000104">
    <property type="protein sequence ID" value="NCU50646.1"/>
    <property type="molecule type" value="Genomic_DNA"/>
</dbReference>